<evidence type="ECO:0000259" key="2">
    <source>
        <dbReference type="Pfam" id="PF10354"/>
    </source>
</evidence>
<name>A0AAX4HYV4_9PEZI</name>
<organism evidence="3 4">
    <name type="scientific">Colletotrichum destructivum</name>
    <dbReference type="NCBI Taxonomy" id="34406"/>
    <lineage>
        <taxon>Eukaryota</taxon>
        <taxon>Fungi</taxon>
        <taxon>Dikarya</taxon>
        <taxon>Ascomycota</taxon>
        <taxon>Pezizomycotina</taxon>
        <taxon>Sordariomycetes</taxon>
        <taxon>Hypocreomycetidae</taxon>
        <taxon>Glomerellales</taxon>
        <taxon>Glomerellaceae</taxon>
        <taxon>Colletotrichum</taxon>
        <taxon>Colletotrichum destructivum species complex</taxon>
    </lineage>
</organism>
<dbReference type="Proteomes" id="UP001322277">
    <property type="component" value="Chromosome 1"/>
</dbReference>
<dbReference type="GO" id="GO:0070042">
    <property type="term" value="F:rRNA (uridine-N3-)-methyltransferase activity"/>
    <property type="evidence" value="ECO:0007669"/>
    <property type="project" value="InterPro"/>
</dbReference>
<feature type="region of interest" description="Disordered" evidence="1">
    <location>
        <begin position="352"/>
        <end position="390"/>
    </location>
</feature>
<accession>A0AAX4HYV4</accession>
<feature type="region of interest" description="Disordered" evidence="1">
    <location>
        <begin position="1"/>
        <end position="67"/>
    </location>
</feature>
<dbReference type="GeneID" id="87937447"/>
<dbReference type="EMBL" id="CP137305">
    <property type="protein sequence ID" value="WQF75930.1"/>
    <property type="molecule type" value="Genomic_DNA"/>
</dbReference>
<proteinExistence type="predicted"/>
<feature type="region of interest" description="Disordered" evidence="1">
    <location>
        <begin position="122"/>
        <end position="195"/>
    </location>
</feature>
<feature type="domain" description="25S rRNA (uridine-N(3))-methyltransferase BMT5-like" evidence="2">
    <location>
        <begin position="75"/>
        <end position="125"/>
    </location>
</feature>
<evidence type="ECO:0000313" key="4">
    <source>
        <dbReference type="Proteomes" id="UP001322277"/>
    </source>
</evidence>
<dbReference type="RefSeq" id="XP_062773154.1">
    <property type="nucleotide sequence ID" value="XM_062917103.1"/>
</dbReference>
<sequence length="390" mass="43214">MAKKRKLGNISHKSHFVDSGRKRNGAGGPPQNNNKKKNSQSAHAAESDAKKKKQQQQYHQNQEPVIPFAPEDSILLVGEGDLSFAASLAVHHGCRNVTATVLEKNERELLEKYPHASENIALINNPAKPKPAAAGPKPATDKGEGEGESEGEDGDSKEAGDDDDDDEDDGGDNAVAEEEEFDDDDDDDEKYKPPVINNNKILYNVDCRTMKPFTRKSAPNHRGFHMSAPSKQGMFKRILFNFPHVGGKSTDRNRQVRYNQELLVAFFNSAIPSLAPGGTIVITLFEGDPYTLWNVKDLGRHAGLQSLQSFRFHSRAYPGYKHARTLGVVREKKTGEASGAAWKGEERPARSYVFMRKDEAPEELPGKKKRKRGGDESSSEEESEVENFDD</sequence>
<dbReference type="AlphaFoldDB" id="A0AAX4HYV4"/>
<gene>
    <name evidence="3" type="ORF">CDEST_00944</name>
</gene>
<feature type="compositionally biased region" description="Acidic residues" evidence="1">
    <location>
        <begin position="377"/>
        <end position="390"/>
    </location>
</feature>
<dbReference type="PANTHER" id="PTHR11538:SF26">
    <property type="entry name" value="FERREDOXIN-FOLD ANTICODON-BINDING DOMAIN-CONTAINING PROTEIN 1"/>
    <property type="match status" value="1"/>
</dbReference>
<protein>
    <submittedName>
        <fullName evidence="3">25S rRNA (Uridine-N(3))-methyltransferase BMT5</fullName>
    </submittedName>
</protein>
<dbReference type="InterPro" id="IPR019446">
    <property type="entry name" value="BMT5-like"/>
</dbReference>
<dbReference type="PANTHER" id="PTHR11538">
    <property type="entry name" value="PHENYLALANYL-TRNA SYNTHETASE"/>
    <property type="match status" value="1"/>
</dbReference>
<feature type="compositionally biased region" description="Acidic residues" evidence="1">
    <location>
        <begin position="160"/>
        <end position="188"/>
    </location>
</feature>
<evidence type="ECO:0000256" key="1">
    <source>
        <dbReference type="SAM" id="MobiDB-lite"/>
    </source>
</evidence>
<keyword evidence="4" id="KW-1185">Reference proteome</keyword>
<dbReference type="GO" id="GO:0070475">
    <property type="term" value="P:rRNA base methylation"/>
    <property type="evidence" value="ECO:0007669"/>
    <property type="project" value="InterPro"/>
</dbReference>
<dbReference type="KEGG" id="cdet:87937447"/>
<dbReference type="Pfam" id="PF10354">
    <property type="entry name" value="BMT5-like"/>
    <property type="match status" value="2"/>
</dbReference>
<feature type="compositionally biased region" description="Low complexity" evidence="1">
    <location>
        <begin position="126"/>
        <end position="138"/>
    </location>
</feature>
<evidence type="ECO:0000313" key="3">
    <source>
        <dbReference type="EMBL" id="WQF75930.1"/>
    </source>
</evidence>
<reference evidence="4" key="1">
    <citation type="journal article" date="2023" name="bioRxiv">
        <title>Complete genome of the Medicago anthracnose fungus, Colletotrichum destructivum, reveals a mini-chromosome-like region within a core chromosome.</title>
        <authorList>
            <person name="Lapalu N."/>
            <person name="Simon A."/>
            <person name="Lu A."/>
            <person name="Plaumann P.-L."/>
            <person name="Amselem J."/>
            <person name="Pigne S."/>
            <person name="Auger A."/>
            <person name="Koch C."/>
            <person name="Dallery J.-F."/>
            <person name="O'Connell R.J."/>
        </authorList>
    </citation>
    <scope>NUCLEOTIDE SEQUENCE [LARGE SCALE GENOMIC DNA]</scope>
    <source>
        <strain evidence="4">CBS 520.97</strain>
    </source>
</reference>
<feature type="domain" description="25S rRNA (uridine-N(3))-methyltransferase BMT5-like" evidence="2">
    <location>
        <begin position="198"/>
        <end position="324"/>
    </location>
</feature>
<dbReference type="GO" id="GO:0005737">
    <property type="term" value="C:cytoplasm"/>
    <property type="evidence" value="ECO:0007669"/>
    <property type="project" value="TreeGrafter"/>
</dbReference>